<protein>
    <submittedName>
        <fullName evidence="2">Uncharacterized protein</fullName>
    </submittedName>
</protein>
<gene>
    <name evidence="2" type="ORF">PCON_09948</name>
</gene>
<keyword evidence="3" id="KW-1185">Reference proteome</keyword>
<sequence length="63" mass="7317">MASYTENTPLEVYMKRKQRLKELTDKAKREFVRVRTDVHGRARDVTSNHVEGVSGNDTRRPEG</sequence>
<proteinExistence type="predicted"/>
<dbReference type="Proteomes" id="UP000018144">
    <property type="component" value="Unassembled WGS sequence"/>
</dbReference>
<feature type="region of interest" description="Disordered" evidence="1">
    <location>
        <begin position="41"/>
        <end position="63"/>
    </location>
</feature>
<accession>U4LP61</accession>
<reference evidence="2 3" key="1">
    <citation type="journal article" date="2013" name="PLoS Genet.">
        <title>The genome and development-dependent transcriptomes of Pyronema confluens: a window into fungal evolution.</title>
        <authorList>
            <person name="Traeger S."/>
            <person name="Altegoer F."/>
            <person name="Freitag M."/>
            <person name="Gabaldon T."/>
            <person name="Kempken F."/>
            <person name="Kumar A."/>
            <person name="Marcet-Houben M."/>
            <person name="Poggeler S."/>
            <person name="Stajich J.E."/>
            <person name="Nowrousian M."/>
        </authorList>
    </citation>
    <scope>NUCLEOTIDE SEQUENCE [LARGE SCALE GENOMIC DNA]</scope>
    <source>
        <strain evidence="3">CBS 100304</strain>
        <tissue evidence="2">Vegetative mycelium</tissue>
    </source>
</reference>
<evidence type="ECO:0000256" key="1">
    <source>
        <dbReference type="SAM" id="MobiDB-lite"/>
    </source>
</evidence>
<dbReference type="AlphaFoldDB" id="U4LP61"/>
<organism evidence="2 3">
    <name type="scientific">Pyronema omphalodes (strain CBS 100304)</name>
    <name type="common">Pyronema confluens</name>
    <dbReference type="NCBI Taxonomy" id="1076935"/>
    <lineage>
        <taxon>Eukaryota</taxon>
        <taxon>Fungi</taxon>
        <taxon>Dikarya</taxon>
        <taxon>Ascomycota</taxon>
        <taxon>Pezizomycotina</taxon>
        <taxon>Pezizomycetes</taxon>
        <taxon>Pezizales</taxon>
        <taxon>Pyronemataceae</taxon>
        <taxon>Pyronema</taxon>
    </lineage>
</organism>
<dbReference type="EMBL" id="HF935534">
    <property type="protein sequence ID" value="CCX31120.1"/>
    <property type="molecule type" value="Genomic_DNA"/>
</dbReference>
<name>U4LP61_PYROM</name>
<evidence type="ECO:0000313" key="2">
    <source>
        <dbReference type="EMBL" id="CCX31120.1"/>
    </source>
</evidence>
<evidence type="ECO:0000313" key="3">
    <source>
        <dbReference type="Proteomes" id="UP000018144"/>
    </source>
</evidence>